<dbReference type="InterPro" id="IPR000182">
    <property type="entry name" value="GNAT_dom"/>
</dbReference>
<protein>
    <submittedName>
        <fullName evidence="2">GNAT family N-acetyltransferase</fullName>
    </submittedName>
</protein>
<gene>
    <name evidence="2" type="ORF">IC620_10315</name>
</gene>
<organism evidence="2 3">
    <name type="scientific">Polycladospora coralii</name>
    <dbReference type="NCBI Taxonomy" id="2771432"/>
    <lineage>
        <taxon>Bacteria</taxon>
        <taxon>Bacillati</taxon>
        <taxon>Bacillota</taxon>
        <taxon>Bacilli</taxon>
        <taxon>Bacillales</taxon>
        <taxon>Thermoactinomycetaceae</taxon>
        <taxon>Polycladospora</taxon>
    </lineage>
</organism>
<keyword evidence="3" id="KW-1185">Reference proteome</keyword>
<dbReference type="Proteomes" id="UP000661691">
    <property type="component" value="Unassembled WGS sequence"/>
</dbReference>
<dbReference type="RefSeq" id="WP_191142131.1">
    <property type="nucleotide sequence ID" value="NZ_JACXAH010000013.1"/>
</dbReference>
<evidence type="ECO:0000313" key="3">
    <source>
        <dbReference type="Proteomes" id="UP000661691"/>
    </source>
</evidence>
<feature type="domain" description="N-acetyltransferase" evidence="1">
    <location>
        <begin position="10"/>
        <end position="150"/>
    </location>
</feature>
<dbReference type="Pfam" id="PF00583">
    <property type="entry name" value="Acetyltransf_1"/>
    <property type="match status" value="1"/>
</dbReference>
<proteinExistence type="predicted"/>
<sequence length="150" mass="17358">MNSKLLKSSFKFRPRIREKDDPFIIQLLKKNITNYDGRFDDYNACVKNLNVCTDHLVLEGPSGKVIGYIGLIKNKDSIFIKFAVMDERYQSKGIGSLFFKELLVNLKKQGIRTIQLQVDIVNTRAISLYKKLGFKTVKQDFLKTVMEMNI</sequence>
<dbReference type="AlphaFoldDB" id="A0A926RTF3"/>
<evidence type="ECO:0000313" key="2">
    <source>
        <dbReference type="EMBL" id="MBD1372750.1"/>
    </source>
</evidence>
<dbReference type="Gene3D" id="3.40.630.30">
    <property type="match status" value="1"/>
</dbReference>
<accession>A0A926RTF3</accession>
<dbReference type="EMBL" id="JACXAH010000013">
    <property type="protein sequence ID" value="MBD1372750.1"/>
    <property type="molecule type" value="Genomic_DNA"/>
</dbReference>
<dbReference type="InterPro" id="IPR050276">
    <property type="entry name" value="MshD_Acetyltransferase"/>
</dbReference>
<name>A0A926RTF3_9BACL</name>
<reference evidence="2" key="1">
    <citation type="submission" date="2020-09" db="EMBL/GenBank/DDBJ databases">
        <title>A novel bacterium of genus Hazenella, isolated from South China Sea.</title>
        <authorList>
            <person name="Huang H."/>
            <person name="Mo K."/>
            <person name="Hu Y."/>
        </authorList>
    </citation>
    <scope>NUCLEOTIDE SEQUENCE</scope>
    <source>
        <strain evidence="2">IB182357</strain>
    </source>
</reference>
<dbReference type="InterPro" id="IPR016181">
    <property type="entry name" value="Acyl_CoA_acyltransferase"/>
</dbReference>
<dbReference type="PROSITE" id="PS51186">
    <property type="entry name" value="GNAT"/>
    <property type="match status" value="1"/>
</dbReference>
<dbReference type="PANTHER" id="PTHR43617">
    <property type="entry name" value="L-AMINO ACID N-ACETYLTRANSFERASE"/>
    <property type="match status" value="1"/>
</dbReference>
<dbReference type="GO" id="GO:0016747">
    <property type="term" value="F:acyltransferase activity, transferring groups other than amino-acyl groups"/>
    <property type="evidence" value="ECO:0007669"/>
    <property type="project" value="InterPro"/>
</dbReference>
<dbReference type="SUPFAM" id="SSF55729">
    <property type="entry name" value="Acyl-CoA N-acyltransferases (Nat)"/>
    <property type="match status" value="1"/>
</dbReference>
<evidence type="ECO:0000259" key="1">
    <source>
        <dbReference type="PROSITE" id="PS51186"/>
    </source>
</evidence>
<comment type="caution">
    <text evidence="2">The sequence shown here is derived from an EMBL/GenBank/DDBJ whole genome shotgun (WGS) entry which is preliminary data.</text>
</comment>
<dbReference type="PANTHER" id="PTHR43617:SF34">
    <property type="entry name" value="PUTATIVE-RELATED"/>
    <property type="match status" value="1"/>
</dbReference>